<keyword evidence="1" id="KW-0808">Transferase</keyword>
<dbReference type="PANTHER" id="PTHR46401">
    <property type="entry name" value="GLYCOSYLTRANSFERASE WBBK-RELATED"/>
    <property type="match status" value="1"/>
</dbReference>
<organism evidence="3 4">
    <name type="scientific">Candidatus Acidianus copahuensis</name>
    <dbReference type="NCBI Taxonomy" id="1160895"/>
    <lineage>
        <taxon>Archaea</taxon>
        <taxon>Thermoproteota</taxon>
        <taxon>Thermoprotei</taxon>
        <taxon>Sulfolobales</taxon>
        <taxon>Sulfolobaceae</taxon>
        <taxon>Acidianus</taxon>
    </lineage>
</organism>
<name>A0A031LUA1_9CREN</name>
<dbReference type="STRING" id="1160895.CM19_01115"/>
<protein>
    <submittedName>
        <fullName evidence="3">LPS biosynthesis protein</fullName>
    </submittedName>
</protein>
<dbReference type="SUPFAM" id="SSF53756">
    <property type="entry name" value="UDP-Glycosyltransferase/glycogen phosphorylase"/>
    <property type="match status" value="1"/>
</dbReference>
<dbReference type="OrthoDB" id="132546at2157"/>
<dbReference type="RefSeq" id="WP_048098579.1">
    <property type="nucleotide sequence ID" value="NZ_JFZT01000015.1"/>
</dbReference>
<keyword evidence="4" id="KW-1185">Reference proteome</keyword>
<evidence type="ECO:0000259" key="2">
    <source>
        <dbReference type="Pfam" id="PF00534"/>
    </source>
</evidence>
<dbReference type="InterPro" id="IPR001296">
    <property type="entry name" value="Glyco_trans_1"/>
</dbReference>
<dbReference type="EMBL" id="JFZT01000015">
    <property type="protein sequence ID" value="EZQ11345.1"/>
    <property type="molecule type" value="Genomic_DNA"/>
</dbReference>
<proteinExistence type="predicted"/>
<dbReference type="Pfam" id="PF00534">
    <property type="entry name" value="Glycos_transf_1"/>
    <property type="match status" value="1"/>
</dbReference>
<feature type="domain" description="Glycosyl transferase family 1" evidence="2">
    <location>
        <begin position="245"/>
        <end position="396"/>
    </location>
</feature>
<dbReference type="CDD" id="cd03801">
    <property type="entry name" value="GT4_PimA-like"/>
    <property type="match status" value="1"/>
</dbReference>
<comment type="caution">
    <text evidence="3">The sequence shown here is derived from an EMBL/GenBank/DDBJ whole genome shotgun (WGS) entry which is preliminary data.</text>
</comment>
<evidence type="ECO:0000313" key="4">
    <source>
        <dbReference type="Proteomes" id="UP000024332"/>
    </source>
</evidence>
<accession>A0A031LUA1</accession>
<dbReference type="Proteomes" id="UP000024332">
    <property type="component" value="Unassembled WGS sequence"/>
</dbReference>
<reference evidence="3 4" key="1">
    <citation type="submission" date="2014-03" db="EMBL/GenBank/DDBJ databases">
        <title>Draft genome sequence of the novel thermoacidophilic archaea Acidianus copahuensis ALE1 strain, isolated from Copahue volcanic area in Neuquen Argentina.</title>
        <authorList>
            <person name="Urbieta M.S."/>
            <person name="Rascovan N."/>
            <person name="Castro C."/>
            <person name="Revale S."/>
            <person name="Giaveno M.A."/>
            <person name="Vazquez M.P."/>
            <person name="Donati E.R."/>
        </authorList>
    </citation>
    <scope>NUCLEOTIDE SEQUENCE [LARGE SCALE GENOMIC DNA]</scope>
    <source>
        <strain evidence="3 4">ALE1</strain>
    </source>
</reference>
<sequence>MYEIGVFTPFSSVIKFYGGGEVFIKEVLSGLNKKLNILVIPTLNSIRNFATKENNEEICRTLSSMPFNFPQIVYKLCENNFNVDPEKIVHAYREELKEVKSFYDIHAFHEVIHTLPNWKIKLFLSLFGENFALYHYMYFPDSYYFSSVLQKPTMMTIHTDLRPYLTSIKLIPYLTKIKEDPFYFMKRRFQVYTLFKVPKIFRSPYIKVITTVSKGEGEVWKVPKEKLRVLYPSNAFNAEMLKYRTINNKEDYLVFWARLTFKKGLFDIPFILKFLKENLKENIKIYIFGKFYDCSDKKFFGLIEKFNLKENVEYLGFLTEEEKYKIVSKARALLYPSHEDTFSQVILESLALGTPVIAYNIEGPKSIYSSFKAVKFVKESSFRDMAKKTFEILKMNDDEYFQMLNEPTLMKFLEDHNSWDKVVENILEILSFLN</sequence>
<dbReference type="GO" id="GO:0016757">
    <property type="term" value="F:glycosyltransferase activity"/>
    <property type="evidence" value="ECO:0007669"/>
    <property type="project" value="InterPro"/>
</dbReference>
<gene>
    <name evidence="3" type="ORF">CM19_01115</name>
</gene>
<dbReference type="Gene3D" id="3.40.50.2000">
    <property type="entry name" value="Glycogen Phosphorylase B"/>
    <property type="match status" value="1"/>
</dbReference>
<evidence type="ECO:0000313" key="3">
    <source>
        <dbReference type="EMBL" id="EZQ11345.1"/>
    </source>
</evidence>
<evidence type="ECO:0000256" key="1">
    <source>
        <dbReference type="ARBA" id="ARBA00022679"/>
    </source>
</evidence>
<dbReference type="AlphaFoldDB" id="A0A031LUA1"/>
<dbReference type="PANTHER" id="PTHR46401:SF2">
    <property type="entry name" value="GLYCOSYLTRANSFERASE WBBK-RELATED"/>
    <property type="match status" value="1"/>
</dbReference>